<keyword evidence="2" id="KW-0285">Flavoprotein</keyword>
<dbReference type="AlphaFoldDB" id="A0A0E3S3Z4"/>
<dbReference type="InterPro" id="IPR012349">
    <property type="entry name" value="Split_barrel_FMN-bd"/>
</dbReference>
<dbReference type="PATRIC" id="fig|1434111.4.peg.275"/>
<accession>A0A0E3S3Z4</accession>
<name>A0A0E3S3Z4_9EURY</name>
<feature type="domain" description="Flavin reductase like" evidence="4">
    <location>
        <begin position="2"/>
        <end position="59"/>
    </location>
</feature>
<sequence length="66" mass="7302">MPVTLLGANVKGKANFMALGWVSRVNANPPMLGVGVHKYHYTPEGIMENESFSVNFPYSEMVEKTD</sequence>
<proteinExistence type="inferred from homology"/>
<dbReference type="Proteomes" id="UP000033072">
    <property type="component" value="Chromosome"/>
</dbReference>
<gene>
    <name evidence="5" type="ORF">MSLAZ_0222</name>
</gene>
<dbReference type="PANTHER" id="PTHR43567">
    <property type="entry name" value="FLAVOREDOXIN-RELATED-RELATED"/>
    <property type="match status" value="1"/>
</dbReference>
<reference evidence="5 6" key="1">
    <citation type="submission" date="2014-07" db="EMBL/GenBank/DDBJ databases">
        <title>Methanogenic archaea and the global carbon cycle.</title>
        <authorList>
            <person name="Henriksen J.R."/>
            <person name="Luke J."/>
            <person name="Reinhart S."/>
            <person name="Benedict M.N."/>
            <person name="Youngblut N.D."/>
            <person name="Metcalf M.E."/>
            <person name="Whitaker R.J."/>
            <person name="Metcalf W.W."/>
        </authorList>
    </citation>
    <scope>NUCLEOTIDE SEQUENCE [LARGE SCALE GENOMIC DNA]</scope>
    <source>
        <strain evidence="5 6">Z-7289</strain>
    </source>
</reference>
<evidence type="ECO:0000256" key="2">
    <source>
        <dbReference type="ARBA" id="ARBA00022630"/>
    </source>
</evidence>
<dbReference type="HOGENOM" id="CLU_2820879_0_0_2"/>
<dbReference type="InterPro" id="IPR052174">
    <property type="entry name" value="Flavoredoxin"/>
</dbReference>
<comment type="similarity">
    <text evidence="3">Belongs to the flavoredoxin family.</text>
</comment>
<dbReference type="Gene3D" id="2.30.110.10">
    <property type="entry name" value="Electron Transport, Fmn-binding Protein, Chain A"/>
    <property type="match status" value="1"/>
</dbReference>
<evidence type="ECO:0000259" key="4">
    <source>
        <dbReference type="Pfam" id="PF01613"/>
    </source>
</evidence>
<keyword evidence="6" id="KW-1185">Reference proteome</keyword>
<dbReference type="STRING" id="1434111.MSLAZ_0222"/>
<evidence type="ECO:0000313" key="6">
    <source>
        <dbReference type="Proteomes" id="UP000033072"/>
    </source>
</evidence>
<dbReference type="InterPro" id="IPR002563">
    <property type="entry name" value="Flavin_Rdtase-like_dom"/>
</dbReference>
<dbReference type="Pfam" id="PF01613">
    <property type="entry name" value="Flavin_Reduct"/>
    <property type="match status" value="1"/>
</dbReference>
<evidence type="ECO:0000313" key="5">
    <source>
        <dbReference type="EMBL" id="AKB73483.1"/>
    </source>
</evidence>
<dbReference type="GO" id="GO:0010181">
    <property type="term" value="F:FMN binding"/>
    <property type="evidence" value="ECO:0007669"/>
    <property type="project" value="InterPro"/>
</dbReference>
<dbReference type="EMBL" id="CP009515">
    <property type="protein sequence ID" value="AKB73483.1"/>
    <property type="molecule type" value="Genomic_DNA"/>
</dbReference>
<comment type="cofactor">
    <cofactor evidence="1">
        <name>FMN</name>
        <dbReference type="ChEBI" id="CHEBI:58210"/>
    </cofactor>
</comment>
<evidence type="ECO:0000256" key="1">
    <source>
        <dbReference type="ARBA" id="ARBA00001917"/>
    </source>
</evidence>
<evidence type="ECO:0000256" key="3">
    <source>
        <dbReference type="ARBA" id="ARBA00038054"/>
    </source>
</evidence>
<dbReference type="PANTHER" id="PTHR43567:SF1">
    <property type="entry name" value="FLAVOREDOXIN"/>
    <property type="match status" value="1"/>
</dbReference>
<organism evidence="5 6">
    <name type="scientific">Methanosarcina lacustris Z-7289</name>
    <dbReference type="NCBI Taxonomy" id="1434111"/>
    <lineage>
        <taxon>Archaea</taxon>
        <taxon>Methanobacteriati</taxon>
        <taxon>Methanobacteriota</taxon>
        <taxon>Stenosarchaea group</taxon>
        <taxon>Methanomicrobia</taxon>
        <taxon>Methanosarcinales</taxon>
        <taxon>Methanosarcinaceae</taxon>
        <taxon>Methanosarcina</taxon>
    </lineage>
</organism>
<dbReference type="KEGG" id="mls:MSLAZ_0222"/>
<dbReference type="SUPFAM" id="SSF50475">
    <property type="entry name" value="FMN-binding split barrel"/>
    <property type="match status" value="1"/>
</dbReference>
<protein>
    <submittedName>
        <fullName evidence="5">Flavoredoxin</fullName>
    </submittedName>
</protein>